<name>Q7KWM6_DICDI</name>
<organism evidence="10 11">
    <name type="scientific">Dictyostelium discoideum</name>
    <name type="common">Social amoeba</name>
    <dbReference type="NCBI Taxonomy" id="44689"/>
    <lineage>
        <taxon>Eukaryota</taxon>
        <taxon>Amoebozoa</taxon>
        <taxon>Evosea</taxon>
        <taxon>Eumycetozoa</taxon>
        <taxon>Dictyostelia</taxon>
        <taxon>Dictyosteliales</taxon>
        <taxon>Dictyosteliaceae</taxon>
        <taxon>Dictyostelium</taxon>
    </lineage>
</organism>
<dbReference type="InterPro" id="IPR005304">
    <property type="entry name" value="Rbsml_bgen_MeTrfase_EMG1/NEP1"/>
</dbReference>
<keyword evidence="2" id="KW-0690">Ribosome biogenesis</keyword>
<feature type="compositionally biased region" description="Acidic residues" evidence="9">
    <location>
        <begin position="220"/>
        <end position="232"/>
    </location>
</feature>
<evidence type="ECO:0000313" key="10">
    <source>
        <dbReference type="EMBL" id="EAL71003.1"/>
    </source>
</evidence>
<dbReference type="InterPro" id="IPR029028">
    <property type="entry name" value="Alpha/beta_knot_MTases"/>
</dbReference>
<dbReference type="PANTHER" id="PTHR12636:SF5">
    <property type="entry name" value="RIBOSOMAL RNA SMALL SUBUNIT METHYLTRANSFERASE NEP1"/>
    <property type="match status" value="1"/>
</dbReference>
<dbReference type="GO" id="GO:0032040">
    <property type="term" value="C:small-subunit processome"/>
    <property type="evidence" value="ECO:0000318"/>
    <property type="project" value="GO_Central"/>
</dbReference>
<dbReference type="STRING" id="44689.Q7KWM6"/>
<dbReference type="GO" id="GO:0005737">
    <property type="term" value="C:cytoplasm"/>
    <property type="evidence" value="ECO:0000250"/>
    <property type="project" value="dictyBase"/>
</dbReference>
<feature type="compositionally biased region" description="Low complexity" evidence="9">
    <location>
        <begin position="259"/>
        <end position="274"/>
    </location>
</feature>
<sequence length="338" mass="37365">MNFNKASTTLKDTKKLIIVLEHATLDTVKVKESFQLLNCDDHADILKKHGKEASEARPDILHQCLLALFDSPLNKAGLLQVFIKTTKNVLIEVHPQTRIPRTFNRFAGLMVQLLKKLSIRATNGPDKLFKVIKNPITDHLAPGTKIYATSFSAPKCVDLFEFVPEIFGYDPLPVIPVSTTPTGVALGSSTNNNNNVNSIQSLNSLGGAQVRSAGESYYEGMEDEEAAEEEEKATETNNKNKNKRKQDEKSDNDKKKQKTSNTTTTTTSTATTVQKKPEKKSDQLNGLQQVCIVIGAMSTGAMKIEYKHEEIAFSNYPLSAAGACFKITTVFERQWGIL</sequence>
<keyword evidence="3" id="KW-0698">rRNA processing</keyword>
<protein>
    <submittedName>
        <fullName evidence="10">Uncharacterized protein</fullName>
    </submittedName>
</protein>
<keyword evidence="5" id="KW-0808">Transferase</keyword>
<evidence type="ECO:0000256" key="7">
    <source>
        <dbReference type="ARBA" id="ARBA00022730"/>
    </source>
</evidence>
<dbReference type="eggNOG" id="KOG3073">
    <property type="taxonomic scope" value="Eukaryota"/>
</dbReference>
<dbReference type="SUPFAM" id="SSF75217">
    <property type="entry name" value="alpha/beta knot"/>
    <property type="match status" value="2"/>
</dbReference>
<keyword evidence="4" id="KW-0489">Methyltransferase</keyword>
<dbReference type="Pfam" id="PF03587">
    <property type="entry name" value="EMG1"/>
    <property type="match status" value="2"/>
</dbReference>
<keyword evidence="6" id="KW-0949">S-adenosyl-L-methionine</keyword>
<accession>Q558T5</accession>
<dbReference type="GeneID" id="8618658"/>
<dbReference type="CDD" id="cd18088">
    <property type="entry name" value="Nep1-like"/>
    <property type="match status" value="1"/>
</dbReference>
<evidence type="ECO:0000256" key="4">
    <source>
        <dbReference type="ARBA" id="ARBA00022603"/>
    </source>
</evidence>
<dbReference type="FunFam" id="3.40.1280.10:FF:000088">
    <property type="entry name" value="Uncharacterized protein"/>
    <property type="match status" value="1"/>
</dbReference>
<keyword evidence="7" id="KW-0699">rRNA-binding</keyword>
<dbReference type="PhylomeDB" id="Q7KWM6"/>
<comment type="caution">
    <text evidence="10">The sequence shown here is derived from an EMBL/GenBank/DDBJ whole genome shotgun (WGS) entry which is preliminary data.</text>
</comment>
<accession>Q7KWM6</accession>
<dbReference type="GO" id="GO:0042274">
    <property type="term" value="P:ribosomal small subunit biogenesis"/>
    <property type="evidence" value="ECO:0000250"/>
    <property type="project" value="dictyBase"/>
</dbReference>
<dbReference type="GO" id="GO:0070475">
    <property type="term" value="P:rRNA base methylation"/>
    <property type="evidence" value="ECO:0000318"/>
    <property type="project" value="GO_Central"/>
</dbReference>
<dbReference type="FunCoup" id="Q7KWM6">
    <property type="interactions" value="325"/>
</dbReference>
<dbReference type="GO" id="GO:0005634">
    <property type="term" value="C:nucleus"/>
    <property type="evidence" value="ECO:0000318"/>
    <property type="project" value="GO_Central"/>
</dbReference>
<evidence type="ECO:0000256" key="3">
    <source>
        <dbReference type="ARBA" id="ARBA00022552"/>
    </source>
</evidence>
<feature type="compositionally biased region" description="Basic and acidic residues" evidence="9">
    <location>
        <begin position="245"/>
        <end position="254"/>
    </location>
</feature>
<keyword evidence="11" id="KW-1185">Reference proteome</keyword>
<keyword evidence="8" id="KW-0694">RNA-binding</keyword>
<evidence type="ECO:0000256" key="1">
    <source>
        <dbReference type="ARBA" id="ARBA00008115"/>
    </source>
</evidence>
<dbReference type="GO" id="GO:0005730">
    <property type="term" value="C:nucleolus"/>
    <property type="evidence" value="ECO:0000250"/>
    <property type="project" value="dictyBase"/>
</dbReference>
<evidence type="ECO:0000256" key="8">
    <source>
        <dbReference type="ARBA" id="ARBA00022884"/>
    </source>
</evidence>
<dbReference type="EMBL" id="AAFI02000008">
    <property type="protein sequence ID" value="EAL71003.1"/>
    <property type="molecule type" value="Genomic_DNA"/>
</dbReference>
<dbReference type="HOGENOM" id="CLU_822375_0_0_1"/>
<feature type="region of interest" description="Disordered" evidence="9">
    <location>
        <begin position="213"/>
        <end position="281"/>
    </location>
</feature>
<evidence type="ECO:0000256" key="6">
    <source>
        <dbReference type="ARBA" id="ARBA00022691"/>
    </source>
</evidence>
<dbReference type="GO" id="GO:0019843">
    <property type="term" value="F:rRNA binding"/>
    <property type="evidence" value="ECO:0000318"/>
    <property type="project" value="GO_Central"/>
</dbReference>
<dbReference type="InterPro" id="IPR029026">
    <property type="entry name" value="tRNA_m1G_MTases_N"/>
</dbReference>
<dbReference type="GO" id="GO:0070037">
    <property type="term" value="F:rRNA (pseudouridine) methyltransferase activity"/>
    <property type="evidence" value="ECO:0000318"/>
    <property type="project" value="GO_Central"/>
</dbReference>
<dbReference type="FunFam" id="3.40.1280.10:FF:000089">
    <property type="entry name" value="Uncharacterized protein"/>
    <property type="match status" value="1"/>
</dbReference>
<dbReference type="VEuPathDB" id="AmoebaDB:DDB_G0272732"/>
<dbReference type="PANTHER" id="PTHR12636">
    <property type="entry name" value="NEP1/MRA1"/>
    <property type="match status" value="1"/>
</dbReference>
<dbReference type="Reactome" id="R-DDI-6791226">
    <property type="pathway name" value="Major pathway of rRNA processing in the nucleolus and cytosol"/>
</dbReference>
<proteinExistence type="inferred from homology"/>
<dbReference type="RefSeq" id="XP_644981.1">
    <property type="nucleotide sequence ID" value="XM_639889.1"/>
</dbReference>
<dbReference type="Proteomes" id="UP000002195">
    <property type="component" value="Unassembled WGS sequence"/>
</dbReference>
<dbReference type="Gene3D" id="3.40.1280.10">
    <property type="match status" value="2"/>
</dbReference>
<evidence type="ECO:0000256" key="2">
    <source>
        <dbReference type="ARBA" id="ARBA00022517"/>
    </source>
</evidence>
<evidence type="ECO:0000256" key="9">
    <source>
        <dbReference type="SAM" id="MobiDB-lite"/>
    </source>
</evidence>
<dbReference type="InParanoid" id="Q7KWM6"/>
<dbReference type="KEGG" id="ddi:DDB_G0272732"/>
<comment type="similarity">
    <text evidence="1">Belongs to the class IV-like SAM-binding methyltransferase superfamily. RNA methyltransferase NEP1 family.</text>
</comment>
<dbReference type="PaxDb" id="44689-DDB0238378"/>
<gene>
    <name evidence="10" type="primary">emg1</name>
    <name evidence="10" type="ORF">DDB_G0272732</name>
</gene>
<evidence type="ECO:0000256" key="5">
    <source>
        <dbReference type="ARBA" id="ARBA00022679"/>
    </source>
</evidence>
<reference evidence="10 11" key="1">
    <citation type="journal article" date="2005" name="Nature">
        <title>The genome of the social amoeba Dictyostelium discoideum.</title>
        <authorList>
            <consortium name="The Dictyostelium discoideum Sequencing Consortium"/>
            <person name="Eichinger L."/>
            <person name="Pachebat J.A."/>
            <person name="Glockner G."/>
            <person name="Rajandream M.A."/>
            <person name="Sucgang R."/>
            <person name="Berriman M."/>
            <person name="Song J."/>
            <person name="Olsen R."/>
            <person name="Szafranski K."/>
            <person name="Xu Q."/>
            <person name="Tunggal B."/>
            <person name="Kummerfeld S."/>
            <person name="Madera M."/>
            <person name="Konfortov B.A."/>
            <person name="Rivero F."/>
            <person name="Bankier A.T."/>
            <person name="Lehmann R."/>
            <person name="Hamlin N."/>
            <person name="Davies R."/>
            <person name="Gaudet P."/>
            <person name="Fey P."/>
            <person name="Pilcher K."/>
            <person name="Chen G."/>
            <person name="Saunders D."/>
            <person name="Sodergren E."/>
            <person name="Davis P."/>
            <person name="Kerhornou A."/>
            <person name="Nie X."/>
            <person name="Hall N."/>
            <person name="Anjard C."/>
            <person name="Hemphill L."/>
            <person name="Bason N."/>
            <person name="Farbrother P."/>
            <person name="Desany B."/>
            <person name="Just E."/>
            <person name="Morio T."/>
            <person name="Rost R."/>
            <person name="Churcher C."/>
            <person name="Cooper J."/>
            <person name="Haydock S."/>
            <person name="van Driessche N."/>
            <person name="Cronin A."/>
            <person name="Goodhead I."/>
            <person name="Muzny D."/>
            <person name="Mourier T."/>
            <person name="Pain A."/>
            <person name="Lu M."/>
            <person name="Harper D."/>
            <person name="Lindsay R."/>
            <person name="Hauser H."/>
            <person name="James K."/>
            <person name="Quiles M."/>
            <person name="Madan Babu M."/>
            <person name="Saito T."/>
            <person name="Buchrieser C."/>
            <person name="Wardroper A."/>
            <person name="Felder M."/>
            <person name="Thangavelu M."/>
            <person name="Johnson D."/>
            <person name="Knights A."/>
            <person name="Loulseged H."/>
            <person name="Mungall K."/>
            <person name="Oliver K."/>
            <person name="Price C."/>
            <person name="Quail M.A."/>
            <person name="Urushihara H."/>
            <person name="Hernandez J."/>
            <person name="Rabbinowitsch E."/>
            <person name="Steffen D."/>
            <person name="Sanders M."/>
            <person name="Ma J."/>
            <person name="Kohara Y."/>
            <person name="Sharp S."/>
            <person name="Simmonds M."/>
            <person name="Spiegler S."/>
            <person name="Tivey A."/>
            <person name="Sugano S."/>
            <person name="White B."/>
            <person name="Walker D."/>
            <person name="Woodward J."/>
            <person name="Winckler T."/>
            <person name="Tanaka Y."/>
            <person name="Shaulsky G."/>
            <person name="Schleicher M."/>
            <person name="Weinstock G."/>
            <person name="Rosenthal A."/>
            <person name="Cox E.C."/>
            <person name="Chisholm R.L."/>
            <person name="Gibbs R."/>
            <person name="Loomis W.F."/>
            <person name="Platzer M."/>
            <person name="Kay R.R."/>
            <person name="Williams J."/>
            <person name="Dear P.H."/>
            <person name="Noegel A.A."/>
            <person name="Barrell B."/>
            <person name="Kuspa A."/>
        </authorList>
    </citation>
    <scope>NUCLEOTIDE SEQUENCE [LARGE SCALE GENOMIC DNA]</scope>
    <source>
        <strain evidence="10 11">AX4</strain>
    </source>
</reference>
<dbReference type="SMR" id="Q7KWM6"/>
<evidence type="ECO:0000313" key="11">
    <source>
        <dbReference type="Proteomes" id="UP000002195"/>
    </source>
</evidence>
<dbReference type="AlphaFoldDB" id="Q7KWM6"/>
<dbReference type="dictyBase" id="DDB_G0272732">
    <property type="gene designation" value="emg1"/>
</dbReference>
<dbReference type="OMA" id="EIAFSNY"/>